<name>F4Q2B9_CACFS</name>
<dbReference type="OrthoDB" id="24158at2759"/>
<keyword evidence="2" id="KW-1185">Reference proteome</keyword>
<protein>
    <submittedName>
        <fullName evidence="1">Uncharacterized protein</fullName>
    </submittedName>
</protein>
<dbReference type="EMBL" id="GL883020">
    <property type="protein sequence ID" value="EGG18139.1"/>
    <property type="molecule type" value="Genomic_DNA"/>
</dbReference>
<organism evidence="1 2">
    <name type="scientific">Cavenderia fasciculata</name>
    <name type="common">Slime mold</name>
    <name type="synonym">Dictyostelium fasciculatum</name>
    <dbReference type="NCBI Taxonomy" id="261658"/>
    <lineage>
        <taxon>Eukaryota</taxon>
        <taxon>Amoebozoa</taxon>
        <taxon>Evosea</taxon>
        <taxon>Eumycetozoa</taxon>
        <taxon>Dictyostelia</taxon>
        <taxon>Acytosteliales</taxon>
        <taxon>Cavenderiaceae</taxon>
        <taxon>Cavenderia</taxon>
    </lineage>
</organism>
<dbReference type="RefSeq" id="XP_004366180.1">
    <property type="nucleotide sequence ID" value="XM_004366123.1"/>
</dbReference>
<dbReference type="KEGG" id="dfa:DFA_06806"/>
<evidence type="ECO:0000313" key="1">
    <source>
        <dbReference type="EMBL" id="EGG18139.1"/>
    </source>
</evidence>
<proteinExistence type="predicted"/>
<reference evidence="2" key="1">
    <citation type="journal article" date="2011" name="Genome Res.">
        <title>Phylogeny-wide analysis of social amoeba genomes highlights ancient origins for complex intercellular communication.</title>
        <authorList>
            <person name="Heidel A.J."/>
            <person name="Lawal H.M."/>
            <person name="Felder M."/>
            <person name="Schilde C."/>
            <person name="Helps N.R."/>
            <person name="Tunggal B."/>
            <person name="Rivero F."/>
            <person name="John U."/>
            <person name="Schleicher M."/>
            <person name="Eichinger L."/>
            <person name="Platzer M."/>
            <person name="Noegel A.A."/>
            <person name="Schaap P."/>
            <person name="Gloeckner G."/>
        </authorList>
    </citation>
    <scope>NUCLEOTIDE SEQUENCE [LARGE SCALE GENOMIC DNA]</scope>
    <source>
        <strain evidence="2">SH3</strain>
    </source>
</reference>
<accession>F4Q2B9</accession>
<dbReference type="AlphaFoldDB" id="F4Q2B9"/>
<sequence>MDLVENPCFLLSYDISFNHNMYNALTITEIASQSDFKRWSAKQVKEWATQEVQMESIAVFTEADFGKCGIVVAPAKNIIFFLESDERGKSNQFIPLFNAKSTTDQRLMYLELVRLFILNVSNNPHSEPTNFLTKWIKIPISSTQKIDPRQWFITSEESEQPIEITIDHLLGTITDPKEKSRLMIAEDSLFSKSIRITGEALEKSLASSVCQRILDESELNFPFLQGIKIHNKCAEHIYHVFRFFPIFTNIKDVGSFDMKMVKHLMEQPLEGDKGIMVHTNSFKDVWGQAKENTLYKCGSKSESSDFYIKLSQTKDPRFFQSIAKCNLSTLHVSWTNSEYTSNNTTRPFINQLLKSMSINQTLIFVNLDDEVEQEYNNEYEQEDDDDGEEYKSFKEQIKSTPNRSAIIRTYIDYFDSQIAKDY</sequence>
<dbReference type="GeneID" id="14870123"/>
<dbReference type="Proteomes" id="UP000007797">
    <property type="component" value="Unassembled WGS sequence"/>
</dbReference>
<evidence type="ECO:0000313" key="2">
    <source>
        <dbReference type="Proteomes" id="UP000007797"/>
    </source>
</evidence>
<gene>
    <name evidence="1" type="ORF">DFA_06806</name>
</gene>